<dbReference type="AlphaFoldDB" id="A0AAW2WR14"/>
<dbReference type="PANTHER" id="PTHR37610:SF40">
    <property type="entry name" value="OS01G0909600 PROTEIN"/>
    <property type="match status" value="1"/>
</dbReference>
<comment type="caution">
    <text evidence="2">The sequence shown here is derived from an EMBL/GenBank/DDBJ whole genome shotgun (WGS) entry which is preliminary data.</text>
</comment>
<accession>A0AAW2WR14</accession>
<evidence type="ECO:0000259" key="1">
    <source>
        <dbReference type="Pfam" id="PF14244"/>
    </source>
</evidence>
<protein>
    <recommendedName>
        <fullName evidence="1">Retrotransposon Copia-like N-terminal domain-containing protein</fullName>
    </recommendedName>
</protein>
<name>A0AAW2WR14_9LAMI</name>
<sequence>MVEEQSSLTVAVVAAERSHCDLDLESSRMISVSSPLNGDNYLVWSKAMCFALGSRMKLSFIDGRSIRSADGSPELDEWIRKDYLVIT</sequence>
<gene>
    <name evidence="2" type="ORF">Slati_2137200</name>
</gene>
<proteinExistence type="predicted"/>
<evidence type="ECO:0000313" key="2">
    <source>
        <dbReference type="EMBL" id="KAL0444145.1"/>
    </source>
</evidence>
<dbReference type="Pfam" id="PF14244">
    <property type="entry name" value="Retrotran_gag_3"/>
    <property type="match status" value="1"/>
</dbReference>
<reference evidence="2" key="1">
    <citation type="submission" date="2020-06" db="EMBL/GenBank/DDBJ databases">
        <authorList>
            <person name="Li T."/>
            <person name="Hu X."/>
            <person name="Zhang T."/>
            <person name="Song X."/>
            <person name="Zhang H."/>
            <person name="Dai N."/>
            <person name="Sheng W."/>
            <person name="Hou X."/>
            <person name="Wei L."/>
        </authorList>
    </citation>
    <scope>NUCLEOTIDE SEQUENCE</scope>
    <source>
        <strain evidence="2">KEN1</strain>
        <tissue evidence="2">Leaf</tissue>
    </source>
</reference>
<dbReference type="EMBL" id="JACGWN010000007">
    <property type="protein sequence ID" value="KAL0444145.1"/>
    <property type="molecule type" value="Genomic_DNA"/>
</dbReference>
<reference evidence="2" key="2">
    <citation type="journal article" date="2024" name="Plant">
        <title>Genomic evolution and insights into agronomic trait innovations of Sesamum species.</title>
        <authorList>
            <person name="Miao H."/>
            <person name="Wang L."/>
            <person name="Qu L."/>
            <person name="Liu H."/>
            <person name="Sun Y."/>
            <person name="Le M."/>
            <person name="Wang Q."/>
            <person name="Wei S."/>
            <person name="Zheng Y."/>
            <person name="Lin W."/>
            <person name="Duan Y."/>
            <person name="Cao H."/>
            <person name="Xiong S."/>
            <person name="Wang X."/>
            <person name="Wei L."/>
            <person name="Li C."/>
            <person name="Ma Q."/>
            <person name="Ju M."/>
            <person name="Zhao R."/>
            <person name="Li G."/>
            <person name="Mu C."/>
            <person name="Tian Q."/>
            <person name="Mei H."/>
            <person name="Zhang T."/>
            <person name="Gao T."/>
            <person name="Zhang H."/>
        </authorList>
    </citation>
    <scope>NUCLEOTIDE SEQUENCE</scope>
    <source>
        <strain evidence="2">KEN1</strain>
    </source>
</reference>
<feature type="domain" description="Retrotransposon Copia-like N-terminal" evidence="1">
    <location>
        <begin position="29"/>
        <end position="64"/>
    </location>
</feature>
<organism evidence="2">
    <name type="scientific">Sesamum latifolium</name>
    <dbReference type="NCBI Taxonomy" id="2727402"/>
    <lineage>
        <taxon>Eukaryota</taxon>
        <taxon>Viridiplantae</taxon>
        <taxon>Streptophyta</taxon>
        <taxon>Embryophyta</taxon>
        <taxon>Tracheophyta</taxon>
        <taxon>Spermatophyta</taxon>
        <taxon>Magnoliopsida</taxon>
        <taxon>eudicotyledons</taxon>
        <taxon>Gunneridae</taxon>
        <taxon>Pentapetalae</taxon>
        <taxon>asterids</taxon>
        <taxon>lamiids</taxon>
        <taxon>Lamiales</taxon>
        <taxon>Pedaliaceae</taxon>
        <taxon>Sesamum</taxon>
    </lineage>
</organism>
<dbReference type="PANTHER" id="PTHR37610">
    <property type="entry name" value="CCHC-TYPE DOMAIN-CONTAINING PROTEIN"/>
    <property type="match status" value="1"/>
</dbReference>
<dbReference type="InterPro" id="IPR029472">
    <property type="entry name" value="Copia-like_N"/>
</dbReference>